<dbReference type="InterPro" id="IPR036047">
    <property type="entry name" value="F-box-like_dom_sf"/>
</dbReference>
<evidence type="ECO:0000313" key="2">
    <source>
        <dbReference type="Proteomes" id="UP000284842"/>
    </source>
</evidence>
<evidence type="ECO:0008006" key="3">
    <source>
        <dbReference type="Google" id="ProtNLM"/>
    </source>
</evidence>
<name>A0A409YFP8_9AGAR</name>
<dbReference type="SUPFAM" id="SSF81383">
    <property type="entry name" value="F-box domain"/>
    <property type="match status" value="1"/>
</dbReference>
<proteinExistence type="predicted"/>
<sequence length="471" mass="54037">MNSPPEVPNDEATLEYLSTELKDKIISFIDSPVDLLQLALCSRLWCSLIIPDHINYRIIHTRLDNPSLWKELSERKALANNVRVMRIAEESGVVDTLHSSAMVQRPAISSEVDDIIVDVIRSLSLVKTFMWYHPSDARGYDNSSNVIEALKYCYSLEHLALASVPTSLDLSSSIWEIKNLTRLSLDGAVWIRLPEELESKFVSMLNGLKALQQLCISCRAPRRVFAELDFPSLERIVISEVLRYASPGGHQMETDRAIVDFLQRHATITDLVWYPMDQRLEPPRGILPNLRKIESTHHIVTRLLDDPTLTGAQARKMQTIGQISLGHRTMQLLGRIINKEALREIWTWRFERLENLHRIAVLFPELETLALEGFGISSGNMDDYTLDDYIECLSKFRKLRTIKSSTFWSVVHAGVDRNPQEAVNHLLRQCPALERIRVLTRHTFTRDVVFTRGPEGVANWKFSVTPRDWYD</sequence>
<dbReference type="Gene3D" id="3.80.10.10">
    <property type="entry name" value="Ribonuclease Inhibitor"/>
    <property type="match status" value="1"/>
</dbReference>
<dbReference type="AlphaFoldDB" id="A0A409YFP8"/>
<keyword evidence="2" id="KW-1185">Reference proteome</keyword>
<accession>A0A409YFP8</accession>
<comment type="caution">
    <text evidence="1">The sequence shown here is derived from an EMBL/GenBank/DDBJ whole genome shotgun (WGS) entry which is preliminary data.</text>
</comment>
<protein>
    <recommendedName>
        <fullName evidence="3">F-box domain-containing protein</fullName>
    </recommendedName>
</protein>
<dbReference type="InterPro" id="IPR032675">
    <property type="entry name" value="LRR_dom_sf"/>
</dbReference>
<evidence type="ECO:0000313" key="1">
    <source>
        <dbReference type="EMBL" id="PPR01821.1"/>
    </source>
</evidence>
<dbReference type="STRING" id="181874.A0A409YFP8"/>
<dbReference type="InParanoid" id="A0A409YFP8"/>
<dbReference type="Proteomes" id="UP000284842">
    <property type="component" value="Unassembled WGS sequence"/>
</dbReference>
<organism evidence="1 2">
    <name type="scientific">Panaeolus cyanescens</name>
    <dbReference type="NCBI Taxonomy" id="181874"/>
    <lineage>
        <taxon>Eukaryota</taxon>
        <taxon>Fungi</taxon>
        <taxon>Dikarya</taxon>
        <taxon>Basidiomycota</taxon>
        <taxon>Agaricomycotina</taxon>
        <taxon>Agaricomycetes</taxon>
        <taxon>Agaricomycetidae</taxon>
        <taxon>Agaricales</taxon>
        <taxon>Agaricineae</taxon>
        <taxon>Galeropsidaceae</taxon>
        <taxon>Panaeolus</taxon>
    </lineage>
</organism>
<reference evidence="1 2" key="1">
    <citation type="journal article" date="2018" name="Evol. Lett.">
        <title>Horizontal gene cluster transfer increased hallucinogenic mushroom diversity.</title>
        <authorList>
            <person name="Reynolds H.T."/>
            <person name="Vijayakumar V."/>
            <person name="Gluck-Thaler E."/>
            <person name="Korotkin H.B."/>
            <person name="Matheny P.B."/>
            <person name="Slot J.C."/>
        </authorList>
    </citation>
    <scope>NUCLEOTIDE SEQUENCE [LARGE SCALE GENOMIC DNA]</scope>
    <source>
        <strain evidence="1 2">2629</strain>
    </source>
</reference>
<dbReference type="OrthoDB" id="3270296at2759"/>
<dbReference type="SUPFAM" id="SSF52047">
    <property type="entry name" value="RNI-like"/>
    <property type="match status" value="1"/>
</dbReference>
<dbReference type="EMBL" id="NHTK01001213">
    <property type="protein sequence ID" value="PPR01821.1"/>
    <property type="molecule type" value="Genomic_DNA"/>
</dbReference>
<gene>
    <name evidence="1" type="ORF">CVT24_001685</name>
</gene>